<reference evidence="2 3" key="1">
    <citation type="journal article" date="2011" name="Curr. Microbiol.">
        <title>Luteibacter jiangsuensis sp. nov.: a methamidophos-degrading bacterium isolated from a methamidophos-manufacturing factory.</title>
        <authorList>
            <person name="Wang L."/>
            <person name="Wang G.L."/>
            <person name="Li S.P."/>
            <person name="Jiang J.D."/>
        </authorList>
    </citation>
    <scope>NUCLEOTIDE SEQUENCE [LARGE SCALE GENOMIC DNA]</scope>
    <source>
        <strain evidence="2 3">CGMCC 1.10133</strain>
    </source>
</reference>
<keyword evidence="1" id="KW-1133">Transmembrane helix</keyword>
<accession>A0ABX0Q811</accession>
<dbReference type="Proteomes" id="UP001429601">
    <property type="component" value="Unassembled WGS sequence"/>
</dbReference>
<keyword evidence="1" id="KW-0812">Transmembrane</keyword>
<dbReference type="RefSeq" id="WP_167129312.1">
    <property type="nucleotide sequence ID" value="NZ_JAAQQR010000010.1"/>
</dbReference>
<keyword evidence="1" id="KW-0472">Membrane</keyword>
<protein>
    <submittedName>
        <fullName evidence="2">Uncharacterized protein</fullName>
    </submittedName>
</protein>
<proteinExistence type="predicted"/>
<evidence type="ECO:0000313" key="3">
    <source>
        <dbReference type="Proteomes" id="UP001429601"/>
    </source>
</evidence>
<organism evidence="2 3">
    <name type="scientific">Luteibacter jiangsuensis</name>
    <dbReference type="NCBI Taxonomy" id="637577"/>
    <lineage>
        <taxon>Bacteria</taxon>
        <taxon>Pseudomonadati</taxon>
        <taxon>Pseudomonadota</taxon>
        <taxon>Gammaproteobacteria</taxon>
        <taxon>Lysobacterales</taxon>
        <taxon>Rhodanobacteraceae</taxon>
        <taxon>Luteibacter</taxon>
    </lineage>
</organism>
<evidence type="ECO:0000313" key="2">
    <source>
        <dbReference type="EMBL" id="NID06700.1"/>
    </source>
</evidence>
<keyword evidence="3" id="KW-1185">Reference proteome</keyword>
<name>A0ABX0Q811_9GAMM</name>
<gene>
    <name evidence="2" type="ORF">HBF26_17540</name>
</gene>
<comment type="caution">
    <text evidence="2">The sequence shown here is derived from an EMBL/GenBank/DDBJ whole genome shotgun (WGS) entry which is preliminary data.</text>
</comment>
<sequence length="97" mass="10592">MTFRHVGDWSKGFLQGGASGLNPVSFLSQTVDAVAHPAEWFRGQQACTQYVLQEAWTVNLRPAGQLEGALLGGFVLFVAALKLVVVLYRTWSKALRG</sequence>
<evidence type="ECO:0000256" key="1">
    <source>
        <dbReference type="SAM" id="Phobius"/>
    </source>
</evidence>
<dbReference type="EMBL" id="JAAQQR010000010">
    <property type="protein sequence ID" value="NID06700.1"/>
    <property type="molecule type" value="Genomic_DNA"/>
</dbReference>
<feature type="transmembrane region" description="Helical" evidence="1">
    <location>
        <begin position="69"/>
        <end position="88"/>
    </location>
</feature>